<dbReference type="Pfam" id="PF18263">
    <property type="entry name" value="WHD_MCM6"/>
    <property type="match status" value="1"/>
</dbReference>
<dbReference type="EC" id="3.6.4.12" evidence="13"/>
<keyword evidence="17" id="KW-1185">Reference proteome</keyword>
<dbReference type="Gene3D" id="3.40.50.300">
    <property type="entry name" value="P-loop containing nucleotide triphosphate hydrolases"/>
    <property type="match status" value="1"/>
</dbReference>
<dbReference type="SUPFAM" id="SSF50249">
    <property type="entry name" value="Nucleic acid-binding proteins"/>
    <property type="match status" value="1"/>
</dbReference>
<dbReference type="InterPro" id="IPR033762">
    <property type="entry name" value="MCM_OB"/>
</dbReference>
<dbReference type="InterPro" id="IPR041562">
    <property type="entry name" value="MCM_lid"/>
</dbReference>
<name>A0AAN5CG30_9BILA</name>
<dbReference type="PRINTS" id="PR01657">
    <property type="entry name" value="MCMFAMILY"/>
</dbReference>
<evidence type="ECO:0000256" key="12">
    <source>
        <dbReference type="RuleBase" id="RU004070"/>
    </source>
</evidence>
<keyword evidence="3 13" id="KW-0235">DNA replication</keyword>
<protein>
    <recommendedName>
        <fullName evidence="13">DNA replication licensing factor MCM6</fullName>
        <ecNumber evidence="13">3.6.4.12</ecNumber>
    </recommendedName>
</protein>
<dbReference type="PRINTS" id="PR01662">
    <property type="entry name" value="MCMPROTEIN6"/>
</dbReference>
<feature type="non-terminal residue" evidence="16">
    <location>
        <position position="1"/>
    </location>
</feature>
<evidence type="ECO:0000256" key="11">
    <source>
        <dbReference type="ARBA" id="ARBA00048432"/>
    </source>
</evidence>
<dbReference type="FunFam" id="2.20.28.10:FF:000003">
    <property type="entry name" value="DNA helicase"/>
    <property type="match status" value="1"/>
</dbReference>
<dbReference type="Pfam" id="PF17855">
    <property type="entry name" value="MCM_lid"/>
    <property type="match status" value="1"/>
</dbReference>
<dbReference type="GO" id="GO:0042555">
    <property type="term" value="C:MCM complex"/>
    <property type="evidence" value="ECO:0007669"/>
    <property type="project" value="UniProtKB-UniRule"/>
</dbReference>
<dbReference type="Proteomes" id="UP001328107">
    <property type="component" value="Unassembled WGS sequence"/>
</dbReference>
<dbReference type="CDD" id="cd17757">
    <property type="entry name" value="MCM6"/>
    <property type="match status" value="1"/>
</dbReference>
<dbReference type="GO" id="GO:0006270">
    <property type="term" value="P:DNA replication initiation"/>
    <property type="evidence" value="ECO:0007669"/>
    <property type="project" value="UniProtKB-UniRule"/>
</dbReference>
<dbReference type="SMART" id="SM00350">
    <property type="entry name" value="MCM"/>
    <property type="match status" value="1"/>
</dbReference>
<proteinExistence type="inferred from homology"/>
<dbReference type="EMBL" id="BTRK01000003">
    <property type="protein sequence ID" value="GMR42274.1"/>
    <property type="molecule type" value="Genomic_DNA"/>
</dbReference>
<sequence>GEGENGRRRGREGGGGGSHCRGEGGGEGGKGGGGSGSKGGGGGGGSCKGGGHHGGGGKGSGHSGFTQVNTSGAPIFRAGPVHANSASAGFVQINKGGGAVKDGMDGASTVQRVEDVDGVRMQAEFTRFINEFKNEVGEKVYLKEAAQLVQPERNTLHVDMEDVNSHSASLASSIQLQFYRMYPFMCEALQLIVIESCEDKSERLRLHKKPLFVGFFNVLQKHKLRELTSAKIGSLVRIAGQIVRTHSVHPEIAMGTFECLDCGVITKNVEQEFKYTLPTKCSNPQCANRTRFDLNMDESSFVDFQKIRIQETQAELPRGAIPRCFDVVVRGEMVEGVQPGDRCDLVGTLIVIPDVAQLATPGVRAETNNKTGRSNQEAGAGLTGLKSLGVRDLNHRLAFLACHVASSTATFGGKDFSHEDISHLELWKQMTSDEQRTLKKMSEDKEITRNLVDSLFPNIFGNEEIKLGILLMLFGGVAKRSEGEGTTLRGDINVCLVGDPSTAKSQFLKTVEEFCPRAIYTSGKASSAAGLTAAVVKDEESFEFVIEAGALMLADNGVCCIDEFDKMAVHDQVAIHEAMEQQTISITKAGVKATLNARASILAAANPIGGRYDRSRPLRQNVAMTAPIMSRFDLFFVLIDECNEVVDLSIARRILDNHRSLASHTTKETKYTKDDIQKYIMFAKCFKPKMSPECGDAFKSAYVKMRLNDSANAYSSSWRITVRQLESLIRLSEALARLHCSSHVTAAHIAQATKLLSKSVVRVEQSDIDLDDSFENDEIVEENKENEEAMDTDRDPKVDSAKLRVKYELYKKLSEMLIRHCRADEDKMGEDYNGVKQSALVSWYLEMIESELDTEDAYHTQKSICERVIKRLIHDDKILLELETGADPSLVVHPNYVIEDDE</sequence>
<dbReference type="GO" id="GO:1902969">
    <property type="term" value="P:mitotic DNA replication"/>
    <property type="evidence" value="ECO:0007669"/>
    <property type="project" value="TreeGrafter"/>
</dbReference>
<dbReference type="SUPFAM" id="SSF52540">
    <property type="entry name" value="P-loop containing nucleoside triphosphate hydrolases"/>
    <property type="match status" value="1"/>
</dbReference>
<comment type="subcellular location">
    <subcellularLocation>
        <location evidence="1 13">Nucleus</location>
    </subcellularLocation>
</comment>
<accession>A0AAN5CG30</accession>
<comment type="subunit">
    <text evidence="13">Component of the MCM2-7 complex.</text>
</comment>
<comment type="similarity">
    <text evidence="2 12">Belongs to the MCM family.</text>
</comment>
<dbReference type="GO" id="GO:0005524">
    <property type="term" value="F:ATP binding"/>
    <property type="evidence" value="ECO:0007669"/>
    <property type="project" value="UniProtKB-UniRule"/>
</dbReference>
<evidence type="ECO:0000256" key="8">
    <source>
        <dbReference type="ARBA" id="ARBA00023125"/>
    </source>
</evidence>
<keyword evidence="4 12" id="KW-0547">Nucleotide-binding</keyword>
<dbReference type="GO" id="GO:0005634">
    <property type="term" value="C:nucleus"/>
    <property type="evidence" value="ECO:0007669"/>
    <property type="project" value="UniProtKB-SubCell"/>
</dbReference>
<evidence type="ECO:0000256" key="2">
    <source>
        <dbReference type="ARBA" id="ARBA00008010"/>
    </source>
</evidence>
<dbReference type="Pfam" id="PF00493">
    <property type="entry name" value="MCM"/>
    <property type="match status" value="1"/>
</dbReference>
<evidence type="ECO:0000256" key="7">
    <source>
        <dbReference type="ARBA" id="ARBA00022840"/>
    </source>
</evidence>
<evidence type="ECO:0000256" key="14">
    <source>
        <dbReference type="SAM" id="MobiDB-lite"/>
    </source>
</evidence>
<dbReference type="PROSITE" id="PS50051">
    <property type="entry name" value="MCM_2"/>
    <property type="match status" value="1"/>
</dbReference>
<evidence type="ECO:0000256" key="9">
    <source>
        <dbReference type="ARBA" id="ARBA00023242"/>
    </source>
</evidence>
<dbReference type="InterPro" id="IPR001208">
    <property type="entry name" value="MCM_dom"/>
</dbReference>
<dbReference type="InterPro" id="IPR027925">
    <property type="entry name" value="MCM_N"/>
</dbReference>
<dbReference type="FunFam" id="1.20.58.870:FF:000002">
    <property type="entry name" value="DNA helicase"/>
    <property type="match status" value="1"/>
</dbReference>
<evidence type="ECO:0000256" key="1">
    <source>
        <dbReference type="ARBA" id="ARBA00004123"/>
    </source>
</evidence>
<evidence type="ECO:0000256" key="13">
    <source>
        <dbReference type="RuleBase" id="RU368064"/>
    </source>
</evidence>
<evidence type="ECO:0000256" key="4">
    <source>
        <dbReference type="ARBA" id="ARBA00022741"/>
    </source>
</evidence>
<dbReference type="PANTHER" id="PTHR11630">
    <property type="entry name" value="DNA REPLICATION LICENSING FACTOR MCM FAMILY MEMBER"/>
    <property type="match status" value="1"/>
</dbReference>
<dbReference type="FunFam" id="3.40.50.300:FF:000115">
    <property type="entry name" value="DNA helicase"/>
    <property type="match status" value="1"/>
</dbReference>
<dbReference type="Gene3D" id="2.40.50.140">
    <property type="entry name" value="Nucleic acid-binding proteins"/>
    <property type="match status" value="1"/>
</dbReference>
<keyword evidence="9" id="KW-0539">Nucleus</keyword>
<evidence type="ECO:0000256" key="6">
    <source>
        <dbReference type="ARBA" id="ARBA00022806"/>
    </source>
</evidence>
<evidence type="ECO:0000313" key="16">
    <source>
        <dbReference type="EMBL" id="GMR42274.1"/>
    </source>
</evidence>
<comment type="caution">
    <text evidence="16">The sequence shown here is derived from an EMBL/GenBank/DDBJ whole genome shotgun (WGS) entry which is preliminary data.</text>
</comment>
<dbReference type="InterPro" id="IPR031327">
    <property type="entry name" value="MCM"/>
</dbReference>
<dbReference type="GO" id="GO:0000727">
    <property type="term" value="P:double-strand break repair via break-induced replication"/>
    <property type="evidence" value="ECO:0007669"/>
    <property type="project" value="TreeGrafter"/>
</dbReference>
<dbReference type="GO" id="GO:0003697">
    <property type="term" value="F:single-stranded DNA binding"/>
    <property type="evidence" value="ECO:0007669"/>
    <property type="project" value="TreeGrafter"/>
</dbReference>
<dbReference type="PANTHER" id="PTHR11630:SF43">
    <property type="entry name" value="DNA REPLICATION LICENSING FACTOR MCM6"/>
    <property type="match status" value="1"/>
</dbReference>
<dbReference type="GO" id="GO:0016787">
    <property type="term" value="F:hydrolase activity"/>
    <property type="evidence" value="ECO:0007669"/>
    <property type="project" value="UniProtKB-KW"/>
</dbReference>
<keyword evidence="5 13" id="KW-0378">Hydrolase</keyword>
<keyword evidence="8 12" id="KW-0238">DNA-binding</keyword>
<dbReference type="GO" id="GO:1990518">
    <property type="term" value="F:single-stranded 3'-5' DNA helicase activity"/>
    <property type="evidence" value="ECO:0007669"/>
    <property type="project" value="TreeGrafter"/>
</dbReference>
<comment type="function">
    <text evidence="13">Acts as component of the MCM2-7 complex (MCM complex) which is the replicative helicase essential for 'once per cell cycle' DNA replication initiation and elongation in eukaryotic cells. The active ATPase sites in the MCM2-7 ring are formed through the interaction surfaces of two neighboring subunits such that a critical structure of a conserved arginine finger motif is provided in trans relative to the ATP-binding site of the Walker A box of the adjacent subunit. The six ATPase active sites, however, are likely to contribute differentially to the complex helicase activity.</text>
</comment>
<dbReference type="Pfam" id="PF14551">
    <property type="entry name" value="MCM_N"/>
    <property type="match status" value="1"/>
</dbReference>
<dbReference type="Pfam" id="PF17207">
    <property type="entry name" value="MCM_OB"/>
    <property type="match status" value="1"/>
</dbReference>
<dbReference type="InterPro" id="IPR012340">
    <property type="entry name" value="NA-bd_OB-fold"/>
</dbReference>
<dbReference type="Gene3D" id="1.20.58.870">
    <property type="match status" value="1"/>
</dbReference>
<evidence type="ECO:0000256" key="10">
    <source>
        <dbReference type="ARBA" id="ARBA00023306"/>
    </source>
</evidence>
<keyword evidence="10 13" id="KW-0131">Cell cycle</keyword>
<organism evidence="16 17">
    <name type="scientific">Pristionchus mayeri</name>
    <dbReference type="NCBI Taxonomy" id="1317129"/>
    <lineage>
        <taxon>Eukaryota</taxon>
        <taxon>Metazoa</taxon>
        <taxon>Ecdysozoa</taxon>
        <taxon>Nematoda</taxon>
        <taxon>Chromadorea</taxon>
        <taxon>Rhabditida</taxon>
        <taxon>Rhabditina</taxon>
        <taxon>Diplogasteromorpha</taxon>
        <taxon>Diplogasteroidea</taxon>
        <taxon>Neodiplogasteridae</taxon>
        <taxon>Pristionchus</taxon>
    </lineage>
</organism>
<evidence type="ECO:0000259" key="15">
    <source>
        <dbReference type="PROSITE" id="PS50051"/>
    </source>
</evidence>
<comment type="catalytic activity">
    <reaction evidence="11">
        <text>ATP + H2O = ADP + phosphate + H(+)</text>
        <dbReference type="Rhea" id="RHEA:13065"/>
        <dbReference type="ChEBI" id="CHEBI:15377"/>
        <dbReference type="ChEBI" id="CHEBI:15378"/>
        <dbReference type="ChEBI" id="CHEBI:30616"/>
        <dbReference type="ChEBI" id="CHEBI:43474"/>
        <dbReference type="ChEBI" id="CHEBI:456216"/>
        <dbReference type="EC" id="3.6.4.12"/>
    </reaction>
    <physiologicalReaction direction="left-to-right" evidence="11">
        <dbReference type="Rhea" id="RHEA:13066"/>
    </physiologicalReaction>
</comment>
<feature type="compositionally biased region" description="Gly residues" evidence="14">
    <location>
        <begin position="13"/>
        <end position="62"/>
    </location>
</feature>
<dbReference type="InterPro" id="IPR027417">
    <property type="entry name" value="P-loop_NTPase"/>
</dbReference>
<reference evidence="17" key="1">
    <citation type="submission" date="2022-10" db="EMBL/GenBank/DDBJ databases">
        <title>Genome assembly of Pristionchus species.</title>
        <authorList>
            <person name="Yoshida K."/>
            <person name="Sommer R.J."/>
        </authorList>
    </citation>
    <scope>NUCLEOTIDE SEQUENCE [LARGE SCALE GENOMIC DNA]</scope>
    <source>
        <strain evidence="17">RS5460</strain>
    </source>
</reference>
<dbReference type="InterPro" id="IPR018525">
    <property type="entry name" value="MCM_CS"/>
</dbReference>
<evidence type="ECO:0000313" key="17">
    <source>
        <dbReference type="Proteomes" id="UP001328107"/>
    </source>
</evidence>
<dbReference type="InterPro" id="IPR008049">
    <property type="entry name" value="MCM6"/>
</dbReference>
<keyword evidence="6 13" id="KW-0347">Helicase</keyword>
<dbReference type="InterPro" id="IPR041024">
    <property type="entry name" value="Mcm6_C"/>
</dbReference>
<feature type="region of interest" description="Disordered" evidence="14">
    <location>
        <begin position="1"/>
        <end position="71"/>
    </location>
</feature>
<gene>
    <name evidence="16" type="ORF">PMAYCL1PPCAC_12469</name>
</gene>
<dbReference type="AlphaFoldDB" id="A0AAN5CG30"/>
<feature type="domain" description="MCM C-terminal AAA(+) ATPase" evidence="15">
    <location>
        <begin position="447"/>
        <end position="654"/>
    </location>
</feature>
<dbReference type="Gene3D" id="2.20.28.10">
    <property type="match status" value="1"/>
</dbReference>
<dbReference type="FunFam" id="3.30.1640.10:FF:000004">
    <property type="entry name" value="DNA helicase"/>
    <property type="match status" value="1"/>
</dbReference>
<dbReference type="Gene3D" id="3.30.1640.10">
    <property type="entry name" value="mini-chromosome maintenance (MCM) complex, chain A, domain 1"/>
    <property type="match status" value="1"/>
</dbReference>
<keyword evidence="7 12" id="KW-0067">ATP-binding</keyword>
<dbReference type="PROSITE" id="PS00847">
    <property type="entry name" value="MCM_1"/>
    <property type="match status" value="1"/>
</dbReference>
<evidence type="ECO:0000256" key="3">
    <source>
        <dbReference type="ARBA" id="ARBA00022705"/>
    </source>
</evidence>
<evidence type="ECO:0000256" key="5">
    <source>
        <dbReference type="ARBA" id="ARBA00022801"/>
    </source>
</evidence>